<comment type="caution">
    <text evidence="1">The sequence shown here is derived from an EMBL/GenBank/DDBJ whole genome shotgun (WGS) entry which is preliminary data.</text>
</comment>
<dbReference type="Proteomes" id="UP001143856">
    <property type="component" value="Unassembled WGS sequence"/>
</dbReference>
<proteinExistence type="predicted"/>
<name>A0ACC1MSA7_9PEZI</name>
<organism evidence="1 2">
    <name type="scientific">Xylaria curta</name>
    <dbReference type="NCBI Taxonomy" id="42375"/>
    <lineage>
        <taxon>Eukaryota</taxon>
        <taxon>Fungi</taxon>
        <taxon>Dikarya</taxon>
        <taxon>Ascomycota</taxon>
        <taxon>Pezizomycotina</taxon>
        <taxon>Sordariomycetes</taxon>
        <taxon>Xylariomycetidae</taxon>
        <taxon>Xylariales</taxon>
        <taxon>Xylariaceae</taxon>
        <taxon>Xylaria</taxon>
    </lineage>
</organism>
<evidence type="ECO:0000313" key="2">
    <source>
        <dbReference type="Proteomes" id="UP001143856"/>
    </source>
</evidence>
<keyword evidence="2" id="KW-1185">Reference proteome</keyword>
<dbReference type="EMBL" id="JAPDGR010003876">
    <property type="protein sequence ID" value="KAJ2969855.1"/>
    <property type="molecule type" value="Genomic_DNA"/>
</dbReference>
<evidence type="ECO:0000313" key="1">
    <source>
        <dbReference type="EMBL" id="KAJ2969855.1"/>
    </source>
</evidence>
<sequence>MAHLVNNVFPLHFNGVICFEDTLGCVQVRSSLSTLEVQTKTRCPPSLALVADTSLFWGKKRPLTVSFLDSCSTSSFTHEQVKDLIKASAEDWTRGTSLCFRFLDSDDPHPDRADVRISFRKNGNYSVVGTTFVEFGQPTMNLGFRGDVTETQITRGALHEFGHALGFLHEHSSPNCPLRLNREVIKKHFENRPPEGISINDFVDNNFFLKLEGERGIEASPFDEYSIMMYKIQPGWNDGGQSIGGSASLSETDMEMVRKWYPPRTIRQSSVHVSSRRSHRLEEDVQFSMNSLHLAPVTRGDGRVIVADFRCDRPECLRTQCDTCFRHTHDPERRIERYVEGYRGGS</sequence>
<reference evidence="1" key="1">
    <citation type="submission" date="2022-10" db="EMBL/GenBank/DDBJ databases">
        <title>Genome Sequence of Xylaria curta.</title>
        <authorList>
            <person name="Buettner E."/>
        </authorList>
    </citation>
    <scope>NUCLEOTIDE SEQUENCE</scope>
    <source>
        <strain evidence="1">Babe10</strain>
    </source>
</reference>
<protein>
    <submittedName>
        <fullName evidence="1">Uncharacterized protein</fullName>
    </submittedName>
</protein>
<gene>
    <name evidence="1" type="ORF">NUW58_g9874</name>
</gene>
<accession>A0ACC1MSA7</accession>